<accession>G4TXL0</accession>
<evidence type="ECO:0000313" key="1">
    <source>
        <dbReference type="EMBL" id="CCA76053.1"/>
    </source>
</evidence>
<dbReference type="EMBL" id="CAFZ01000592">
    <property type="protein sequence ID" value="CCA76053.1"/>
    <property type="molecule type" value="Genomic_DNA"/>
</dbReference>
<dbReference type="AlphaFoldDB" id="G4TXL0"/>
<protein>
    <submittedName>
        <fullName evidence="1">Uncharacterized protein</fullName>
    </submittedName>
</protein>
<name>G4TXL0_SERID</name>
<gene>
    <name evidence="1" type="ORF">PIIN_10053</name>
</gene>
<evidence type="ECO:0000313" key="2">
    <source>
        <dbReference type="Proteomes" id="UP000007148"/>
    </source>
</evidence>
<keyword evidence="2" id="KW-1185">Reference proteome</keyword>
<sequence length="138" mass="15578">MPEKTSRMFRSALPSRLRCQPIELQHRSLATASRKATISLPRIPTGGWSAYRGARLANGCREAHGGYDTRSTWDEEMPRWMVLYGITYSSEIQGFTIHAYHPIFESPEDPRAPHGNASWGAVSTDVTTDFKGIWRRAP</sequence>
<reference evidence="1 2" key="1">
    <citation type="journal article" date="2011" name="PLoS Pathog.">
        <title>Endophytic Life Strategies Decoded by Genome and Transcriptome Analyses of the Mutualistic Root Symbiont Piriformospora indica.</title>
        <authorList>
            <person name="Zuccaro A."/>
            <person name="Lahrmann U."/>
            <person name="Guldener U."/>
            <person name="Langen G."/>
            <person name="Pfiffi S."/>
            <person name="Biedenkopf D."/>
            <person name="Wong P."/>
            <person name="Samans B."/>
            <person name="Grimm C."/>
            <person name="Basiewicz M."/>
            <person name="Murat C."/>
            <person name="Martin F."/>
            <person name="Kogel K.H."/>
        </authorList>
    </citation>
    <scope>NUCLEOTIDE SEQUENCE [LARGE SCALE GENOMIC DNA]</scope>
    <source>
        <strain evidence="1 2">DSM 11827</strain>
    </source>
</reference>
<dbReference type="HOGENOM" id="CLU_1856066_0_0_1"/>
<dbReference type="Proteomes" id="UP000007148">
    <property type="component" value="Unassembled WGS sequence"/>
</dbReference>
<dbReference type="OrthoDB" id="3326914at2759"/>
<proteinExistence type="predicted"/>
<dbReference type="InParanoid" id="G4TXL0"/>
<organism evidence="1 2">
    <name type="scientific">Serendipita indica (strain DSM 11827)</name>
    <name type="common">Root endophyte fungus</name>
    <name type="synonym">Piriformospora indica</name>
    <dbReference type="NCBI Taxonomy" id="1109443"/>
    <lineage>
        <taxon>Eukaryota</taxon>
        <taxon>Fungi</taxon>
        <taxon>Dikarya</taxon>
        <taxon>Basidiomycota</taxon>
        <taxon>Agaricomycotina</taxon>
        <taxon>Agaricomycetes</taxon>
        <taxon>Sebacinales</taxon>
        <taxon>Serendipitaceae</taxon>
        <taxon>Serendipita</taxon>
    </lineage>
</organism>
<comment type="caution">
    <text evidence="1">The sequence shown here is derived from an EMBL/GenBank/DDBJ whole genome shotgun (WGS) entry which is preliminary data.</text>
</comment>